<accession>A0A9W9YLS5</accession>
<evidence type="ECO:0000313" key="3">
    <source>
        <dbReference type="Proteomes" id="UP001163046"/>
    </source>
</evidence>
<gene>
    <name evidence="2" type="ORF">OS493_028690</name>
</gene>
<organism evidence="2 3">
    <name type="scientific">Desmophyllum pertusum</name>
    <dbReference type="NCBI Taxonomy" id="174260"/>
    <lineage>
        <taxon>Eukaryota</taxon>
        <taxon>Metazoa</taxon>
        <taxon>Cnidaria</taxon>
        <taxon>Anthozoa</taxon>
        <taxon>Hexacorallia</taxon>
        <taxon>Scleractinia</taxon>
        <taxon>Caryophylliina</taxon>
        <taxon>Caryophylliidae</taxon>
        <taxon>Desmophyllum</taxon>
    </lineage>
</organism>
<sequence length="346" mass="38676">MAAVFFKYTTDKAKFSSKDHNSGFKRTSVEAFLTGNGWHSIGNQVFHSDPSFGTAKEQMLSQAKALRDIEELIKWKPSLKETFKDSLIIVGQVYDIDSLLNTSEVIDDKRRTKTGQNSKQSLLLDLESPRECFSVKKEPIFQNNGSKTESYTANSTAKPVKLGHQPSVKSPESPKFKKTTRPARNRQMGSASKVTSRPIVNYPKTPVKTAKNKATTSMLKAGRCSNDFNSNLLSHLEYGPQYGVEQDDMSPLYLPCLEEDEEGGVTEGKMTCGCHEFSSYHVETFVKMDSCVRKTVLLKHKCGSVRTGCGLNSFPEAYTQYFLSIAIMLKSQGYYPLSHPANVHYL</sequence>
<evidence type="ECO:0000313" key="2">
    <source>
        <dbReference type="EMBL" id="KAJ7355023.1"/>
    </source>
</evidence>
<proteinExistence type="predicted"/>
<comment type="caution">
    <text evidence="2">The sequence shown here is derived from an EMBL/GenBank/DDBJ whole genome shotgun (WGS) entry which is preliminary data.</text>
</comment>
<reference evidence="2" key="1">
    <citation type="submission" date="2023-01" db="EMBL/GenBank/DDBJ databases">
        <title>Genome assembly of the deep-sea coral Lophelia pertusa.</title>
        <authorList>
            <person name="Herrera S."/>
            <person name="Cordes E."/>
        </authorList>
    </citation>
    <scope>NUCLEOTIDE SEQUENCE</scope>
    <source>
        <strain evidence="2">USNM1676648</strain>
        <tissue evidence="2">Polyp</tissue>
    </source>
</reference>
<name>A0A9W9YLS5_9CNID</name>
<protein>
    <submittedName>
        <fullName evidence="2">Uncharacterized protein</fullName>
    </submittedName>
</protein>
<evidence type="ECO:0000256" key="1">
    <source>
        <dbReference type="SAM" id="MobiDB-lite"/>
    </source>
</evidence>
<feature type="compositionally biased region" description="Polar residues" evidence="1">
    <location>
        <begin position="144"/>
        <end position="157"/>
    </location>
</feature>
<dbReference type="EMBL" id="MU827329">
    <property type="protein sequence ID" value="KAJ7355023.1"/>
    <property type="molecule type" value="Genomic_DNA"/>
</dbReference>
<dbReference type="Proteomes" id="UP001163046">
    <property type="component" value="Unassembled WGS sequence"/>
</dbReference>
<dbReference type="OrthoDB" id="5960588at2759"/>
<dbReference type="AlphaFoldDB" id="A0A9W9YLS5"/>
<keyword evidence="3" id="KW-1185">Reference proteome</keyword>
<feature type="region of interest" description="Disordered" evidence="1">
    <location>
        <begin position="144"/>
        <end position="195"/>
    </location>
</feature>